<accession>A0A0F8AZU9</accession>
<evidence type="ECO:0000313" key="4">
    <source>
        <dbReference type="Proteomes" id="UP000034841"/>
    </source>
</evidence>
<dbReference type="AlphaFoldDB" id="A0A0F8AZU9"/>
<dbReference type="GO" id="GO:0016787">
    <property type="term" value="F:hydrolase activity"/>
    <property type="evidence" value="ECO:0007669"/>
    <property type="project" value="UniProtKB-KW"/>
</dbReference>
<organism evidence="3 4">
    <name type="scientific">Ceratocystis fimbriata f. sp. platani</name>
    <dbReference type="NCBI Taxonomy" id="88771"/>
    <lineage>
        <taxon>Eukaryota</taxon>
        <taxon>Fungi</taxon>
        <taxon>Dikarya</taxon>
        <taxon>Ascomycota</taxon>
        <taxon>Pezizomycotina</taxon>
        <taxon>Sordariomycetes</taxon>
        <taxon>Hypocreomycetidae</taxon>
        <taxon>Microascales</taxon>
        <taxon>Ceratocystidaceae</taxon>
        <taxon>Ceratocystis</taxon>
    </lineage>
</organism>
<dbReference type="OrthoDB" id="408631at2759"/>
<keyword evidence="4" id="KW-1185">Reference proteome</keyword>
<comment type="caution">
    <text evidence="3">The sequence shown here is derived from an EMBL/GenBank/DDBJ whole genome shotgun (WGS) entry which is preliminary data.</text>
</comment>
<feature type="domain" description="Alpha/beta hydrolase fold-3" evidence="2">
    <location>
        <begin position="100"/>
        <end position="308"/>
    </location>
</feature>
<dbReference type="EMBL" id="LBBL01000182">
    <property type="protein sequence ID" value="KKF94081.1"/>
    <property type="molecule type" value="Genomic_DNA"/>
</dbReference>
<gene>
    <name evidence="3" type="ORF">CFO_g3570</name>
</gene>
<protein>
    <submittedName>
        <fullName evidence="3">Putative alpha/beta hydrolase R526</fullName>
        <ecNumber evidence="3">3.-.-.-</ecNumber>
    </submittedName>
</protein>
<dbReference type="InterPro" id="IPR029058">
    <property type="entry name" value="AB_hydrolase_fold"/>
</dbReference>
<reference evidence="3 4" key="1">
    <citation type="submission" date="2015-04" db="EMBL/GenBank/DDBJ databases">
        <title>Genome sequence of Ceratocystis platani, a major pathogen of plane trees.</title>
        <authorList>
            <person name="Belbahri L."/>
        </authorList>
    </citation>
    <scope>NUCLEOTIDE SEQUENCE [LARGE SCALE GENOMIC DNA]</scope>
    <source>
        <strain evidence="3 4">CFO</strain>
    </source>
</reference>
<dbReference type="InterPro" id="IPR013094">
    <property type="entry name" value="AB_hydrolase_3"/>
</dbReference>
<name>A0A0F8AZU9_CERFI</name>
<sequence>MPNSSVNAPWKLDPEFAKATSAIYTARAVTPKIPASATNVRRQMFNATSKMLRYTRSIKLDPRVQVAQYEFPSSLDGTNIKIFHYFRSDIHKGGPPTAALLHCHGGGFVAGSVEILDEGVHLHVGVTGVPWFSVEFRLAPEHKYPTQMQDCFDGLKWLHAKTAEFNVDRRRIGIVGESSGGGIALGVAMLARDQALSPPLAKQILVYPMVDDRILTADPKIEPVASMTFEDIICGWTSMLDVPPGSEDVPIHAAPGRATSEDLVNLPPAYIEVGVIDTFRDSIIELVQKLLKAGVMTDFHLVNGQVHAAEFLAPETAISKRYLELRQQAMTSF</sequence>
<evidence type="ECO:0000259" key="2">
    <source>
        <dbReference type="Pfam" id="PF07859"/>
    </source>
</evidence>
<keyword evidence="1 3" id="KW-0378">Hydrolase</keyword>
<dbReference type="Proteomes" id="UP000034841">
    <property type="component" value="Unassembled WGS sequence"/>
</dbReference>
<dbReference type="PANTHER" id="PTHR48081:SF8">
    <property type="entry name" value="ALPHA_BETA HYDROLASE FOLD-3 DOMAIN-CONTAINING PROTEIN-RELATED"/>
    <property type="match status" value="1"/>
</dbReference>
<dbReference type="Gene3D" id="3.40.50.1820">
    <property type="entry name" value="alpha/beta hydrolase"/>
    <property type="match status" value="1"/>
</dbReference>
<dbReference type="InterPro" id="IPR050300">
    <property type="entry name" value="GDXG_lipolytic_enzyme"/>
</dbReference>
<dbReference type="SUPFAM" id="SSF53474">
    <property type="entry name" value="alpha/beta-Hydrolases"/>
    <property type="match status" value="1"/>
</dbReference>
<evidence type="ECO:0000256" key="1">
    <source>
        <dbReference type="ARBA" id="ARBA00022801"/>
    </source>
</evidence>
<proteinExistence type="predicted"/>
<evidence type="ECO:0000313" key="3">
    <source>
        <dbReference type="EMBL" id="KKF94081.1"/>
    </source>
</evidence>
<dbReference type="EC" id="3.-.-.-" evidence="3"/>
<dbReference type="PANTHER" id="PTHR48081">
    <property type="entry name" value="AB HYDROLASE SUPERFAMILY PROTEIN C4A8.06C"/>
    <property type="match status" value="1"/>
</dbReference>
<dbReference type="Pfam" id="PF07859">
    <property type="entry name" value="Abhydrolase_3"/>
    <property type="match status" value="1"/>
</dbReference>